<dbReference type="PANTHER" id="PTHR23506">
    <property type="entry name" value="GH10249P"/>
    <property type="match status" value="1"/>
</dbReference>
<comment type="subcellular location">
    <subcellularLocation>
        <location evidence="1">Membrane</location>
        <topology evidence="1">Multi-pass membrane protein</topology>
    </subcellularLocation>
</comment>
<feature type="transmembrane region" description="Helical" evidence="6">
    <location>
        <begin position="175"/>
        <end position="194"/>
    </location>
</feature>
<name>A0A2G8KMU4_STIJA</name>
<evidence type="ECO:0000256" key="3">
    <source>
        <dbReference type="ARBA" id="ARBA00022692"/>
    </source>
</evidence>
<evidence type="ECO:0000256" key="5">
    <source>
        <dbReference type="ARBA" id="ARBA00023136"/>
    </source>
</evidence>
<dbReference type="GO" id="GO:0043195">
    <property type="term" value="C:terminal bouton"/>
    <property type="evidence" value="ECO:0007669"/>
    <property type="project" value="TreeGrafter"/>
</dbReference>
<dbReference type="PANTHER" id="PTHR23506:SF23">
    <property type="entry name" value="GH10249P"/>
    <property type="match status" value="1"/>
</dbReference>
<dbReference type="InterPro" id="IPR036259">
    <property type="entry name" value="MFS_trans_sf"/>
</dbReference>
<dbReference type="Proteomes" id="UP000230750">
    <property type="component" value="Unassembled WGS sequence"/>
</dbReference>
<reference evidence="7 8" key="1">
    <citation type="journal article" date="2017" name="PLoS Biol.">
        <title>The sea cucumber genome provides insights into morphological evolution and visceral regeneration.</title>
        <authorList>
            <person name="Zhang X."/>
            <person name="Sun L."/>
            <person name="Yuan J."/>
            <person name="Sun Y."/>
            <person name="Gao Y."/>
            <person name="Zhang L."/>
            <person name="Li S."/>
            <person name="Dai H."/>
            <person name="Hamel J.F."/>
            <person name="Liu C."/>
            <person name="Yu Y."/>
            <person name="Liu S."/>
            <person name="Lin W."/>
            <person name="Guo K."/>
            <person name="Jin S."/>
            <person name="Xu P."/>
            <person name="Storey K.B."/>
            <person name="Huan P."/>
            <person name="Zhang T."/>
            <person name="Zhou Y."/>
            <person name="Zhang J."/>
            <person name="Lin C."/>
            <person name="Li X."/>
            <person name="Xing L."/>
            <person name="Huo D."/>
            <person name="Sun M."/>
            <person name="Wang L."/>
            <person name="Mercier A."/>
            <person name="Li F."/>
            <person name="Yang H."/>
            <person name="Xiang J."/>
        </authorList>
    </citation>
    <scope>NUCLEOTIDE SEQUENCE [LARGE SCALE GENOMIC DNA]</scope>
    <source>
        <strain evidence="7">Shaxun</strain>
        <tissue evidence="7">Muscle</tissue>
    </source>
</reference>
<gene>
    <name evidence="7" type="ORF">BSL78_13882</name>
</gene>
<evidence type="ECO:0000313" key="7">
    <source>
        <dbReference type="EMBL" id="PIK49258.1"/>
    </source>
</evidence>
<keyword evidence="8" id="KW-1185">Reference proteome</keyword>
<dbReference type="GO" id="GO:0015842">
    <property type="term" value="P:aminergic neurotransmitter loading into synaptic vesicle"/>
    <property type="evidence" value="ECO:0007669"/>
    <property type="project" value="TreeGrafter"/>
</dbReference>
<evidence type="ECO:0000256" key="6">
    <source>
        <dbReference type="SAM" id="Phobius"/>
    </source>
</evidence>
<dbReference type="SUPFAM" id="SSF103473">
    <property type="entry name" value="MFS general substrate transporter"/>
    <property type="match status" value="1"/>
</dbReference>
<organism evidence="7 8">
    <name type="scientific">Stichopus japonicus</name>
    <name type="common">Sea cucumber</name>
    <dbReference type="NCBI Taxonomy" id="307972"/>
    <lineage>
        <taxon>Eukaryota</taxon>
        <taxon>Metazoa</taxon>
        <taxon>Echinodermata</taxon>
        <taxon>Eleutherozoa</taxon>
        <taxon>Echinozoa</taxon>
        <taxon>Holothuroidea</taxon>
        <taxon>Aspidochirotacea</taxon>
        <taxon>Aspidochirotida</taxon>
        <taxon>Stichopodidae</taxon>
        <taxon>Apostichopus</taxon>
    </lineage>
</organism>
<accession>A0A2G8KMU4</accession>
<dbReference type="AlphaFoldDB" id="A0A2G8KMU4"/>
<evidence type="ECO:0000256" key="4">
    <source>
        <dbReference type="ARBA" id="ARBA00022989"/>
    </source>
</evidence>
<protein>
    <submittedName>
        <fullName evidence="7">Putative synaptic vesicular amine transporter</fullName>
    </submittedName>
</protein>
<keyword evidence="4 6" id="KW-1133">Transmembrane helix</keyword>
<evidence type="ECO:0000256" key="2">
    <source>
        <dbReference type="ARBA" id="ARBA00022448"/>
    </source>
</evidence>
<dbReference type="GO" id="GO:0005335">
    <property type="term" value="F:serotonin:sodium:chloride symporter activity"/>
    <property type="evidence" value="ECO:0007669"/>
    <property type="project" value="TreeGrafter"/>
</dbReference>
<dbReference type="STRING" id="307972.A0A2G8KMU4"/>
<sequence length="254" mass="27750">MFLALNVFNGNCLFSSSSVPIIPDFIFSQEHPDLYLKEKNRIQGSKLMTALPTSLPESVTTSVSSLSSGPPSGSLDFPLDYSNKTVLLQHLIAIYEEQLEGGSFNDMRPMTTGAPSKDMKNTKDSIRRLGIAQDLKIQLGHVIRQENVKVGILFGSKAFVQLLTNPFVGMATNRLGYSLPMFTGFIIIFVSTLGKSLCLRDGMLADRYHDDNERGAAVGFALSGLAFGVFSKDSLSVLVVTIIAHVIRSYMQTS</sequence>
<keyword evidence="5 6" id="KW-0472">Membrane</keyword>
<dbReference type="OrthoDB" id="5086884at2759"/>
<keyword evidence="3 6" id="KW-0812">Transmembrane</keyword>
<evidence type="ECO:0000256" key="1">
    <source>
        <dbReference type="ARBA" id="ARBA00004141"/>
    </source>
</evidence>
<proteinExistence type="predicted"/>
<dbReference type="InterPro" id="IPR050930">
    <property type="entry name" value="MFS_Vesicular_Transporter"/>
</dbReference>
<comment type="caution">
    <text evidence="7">The sequence shown here is derived from an EMBL/GenBank/DDBJ whole genome shotgun (WGS) entry which is preliminary data.</text>
</comment>
<dbReference type="EMBL" id="MRZV01000474">
    <property type="protein sequence ID" value="PIK49258.1"/>
    <property type="molecule type" value="Genomic_DNA"/>
</dbReference>
<evidence type="ECO:0000313" key="8">
    <source>
        <dbReference type="Proteomes" id="UP000230750"/>
    </source>
</evidence>
<dbReference type="GO" id="GO:0030672">
    <property type="term" value="C:synaptic vesicle membrane"/>
    <property type="evidence" value="ECO:0007669"/>
    <property type="project" value="TreeGrafter"/>
</dbReference>
<keyword evidence="2" id="KW-0813">Transport</keyword>